<accession>A0A1H1ZVG8</accession>
<proteinExistence type="predicted"/>
<sequence>MKSVAHAVSGDRILDPMIDLARCTKQDRIVIAGSKAIELMLELQRRGFLEVAATANCGRAAGQYDVAMVDWRRRTTNSLEPTIEWLLHYLRPGGMLIVWVDPQKQTANLKLRSALERLGCVIESGTVHDCGCGLAARLLETNPLKKAA</sequence>
<keyword evidence="2" id="KW-1185">Reference proteome</keyword>
<name>A0A1H1ZVG8_9BRAD</name>
<dbReference type="InterPro" id="IPR029063">
    <property type="entry name" value="SAM-dependent_MTases_sf"/>
</dbReference>
<gene>
    <name evidence="1" type="ORF">SAMN05444158_5700</name>
</gene>
<dbReference type="SUPFAM" id="SSF53335">
    <property type="entry name" value="S-adenosyl-L-methionine-dependent methyltransferases"/>
    <property type="match status" value="1"/>
</dbReference>
<dbReference type="EMBL" id="LT629750">
    <property type="protein sequence ID" value="SDT37724.1"/>
    <property type="molecule type" value="Genomic_DNA"/>
</dbReference>
<organism evidence="1 2">
    <name type="scientific">Bradyrhizobium canariense</name>
    <dbReference type="NCBI Taxonomy" id="255045"/>
    <lineage>
        <taxon>Bacteria</taxon>
        <taxon>Pseudomonadati</taxon>
        <taxon>Pseudomonadota</taxon>
        <taxon>Alphaproteobacteria</taxon>
        <taxon>Hyphomicrobiales</taxon>
        <taxon>Nitrobacteraceae</taxon>
        <taxon>Bradyrhizobium</taxon>
    </lineage>
</organism>
<dbReference type="RefSeq" id="WP_146689687.1">
    <property type="nucleotide sequence ID" value="NZ_LT629750.1"/>
</dbReference>
<dbReference type="AlphaFoldDB" id="A0A1H1ZVG8"/>
<dbReference type="Proteomes" id="UP000243904">
    <property type="component" value="Chromosome I"/>
</dbReference>
<evidence type="ECO:0000313" key="2">
    <source>
        <dbReference type="Proteomes" id="UP000243904"/>
    </source>
</evidence>
<protein>
    <submittedName>
        <fullName evidence="1">Uncharacterized protein</fullName>
    </submittedName>
</protein>
<reference evidence="2" key="1">
    <citation type="submission" date="2016-10" db="EMBL/GenBank/DDBJ databases">
        <authorList>
            <person name="Varghese N."/>
            <person name="Submissions S."/>
        </authorList>
    </citation>
    <scope>NUCLEOTIDE SEQUENCE [LARGE SCALE GENOMIC DNA]</scope>
    <source>
        <strain evidence="2">GAS369</strain>
    </source>
</reference>
<evidence type="ECO:0000313" key="1">
    <source>
        <dbReference type="EMBL" id="SDT37724.1"/>
    </source>
</evidence>